<proteinExistence type="predicted"/>
<comment type="caution">
    <text evidence="2">The sequence shown here is derived from an EMBL/GenBank/DDBJ whole genome shotgun (WGS) entry which is preliminary data.</text>
</comment>
<feature type="compositionally biased region" description="Basic and acidic residues" evidence="1">
    <location>
        <begin position="1037"/>
        <end position="1053"/>
    </location>
</feature>
<keyword evidence="3" id="KW-1185">Reference proteome</keyword>
<evidence type="ECO:0000313" key="2">
    <source>
        <dbReference type="EMBL" id="OQR96691.1"/>
    </source>
</evidence>
<sequence length="1053" mass="114897">MVGDRPRDRASVRAVLNKFSHALENLGNAGAYCFASDLPPEATPSVRVDGMMDGWFEWPAQADEVVTRFQGERSEIPEYLLQIRSGNPPAVYHWEDFVHDGITRAVRDALQPAGTMEAYLSHMVIQSPEHNVTFSSDEWEANTTGVLVIALPSEHAGGAVTITNGAASTVWAPTAGSASYAAWYSACSVSIAPIAAGRKAYLVYELRPLERHVRRNAPADPASVPQTLAAIAADPRQFHTTYNYLPSTKTTALSWDDLDTADAAFVAALSASDSFDVALVQCRDPARRSISRVISRHLGERMPALLSDLESDHDEDDNFDDGYEEVTPEHVNLLAFRAMQRLYGHGGPQRFFHDEEEHDEPGPRCNEARPYGYDVTDFDDPPPESVAIADESGSEDGFEDDDSDSDVDSLSGSDSDEDDLLLGLTHRWPNHRMRESPVITKALVDSSVPAAVGDALVGHTVGQTIGHQRVGALLSDETVVVFWPRAHRVRLVGFDAGLARLRSSVAGTATDLLGYPSSGALAVALMEMLGDTSVATTEVQAEALARFVEATGDGALFHLYTVHCIDIRDGASRRRGLQWLRAVFAAHGWETVGAGVVELCANGSRDWKGLLLVLRFLRKLVAGVAQPYVAELVKGSWYALLTNLAALGDVNAGEWYYAVNLFCRQSILRNALHIEALVAATSPEAPQATWFGRRLPVPVLAIVESYLAPGKSLAEVVAALPHAFAPLRVILPVVLAMDPSMTTPRTAPYVTLIRRQIATATELPCQHLAAVFAMSAPIGLLVQAVNTAWTSHRTRSTLPLLAALRGGMAVSSADAAAICARVVQCTDVLNDDFTDRVFFGDGVGLDDTPPMRELHAVVAICHRLDPSALPAFFADLVAKVQPPSDLLYYVRVLLFPTIKYLDIKFPDLRPLRDELAAVCTPALEAFLKATRRTSPLNLSMVCTCRECQRVRRELANVAPTRSIDQLFGGSCARLRSFVENLPPHRRITVTLVGRRNVRIRMLSEAGVAAQRQRDEECLRYLRGGEMALPPTKKRLRTGSDKPTAKRQHLPEET</sequence>
<feature type="region of interest" description="Disordered" evidence="1">
    <location>
        <begin position="1028"/>
        <end position="1053"/>
    </location>
</feature>
<protein>
    <submittedName>
        <fullName evidence="2">Uncharacterized protein</fullName>
    </submittedName>
</protein>
<evidence type="ECO:0000313" key="3">
    <source>
        <dbReference type="Proteomes" id="UP000243579"/>
    </source>
</evidence>
<feature type="region of interest" description="Disordered" evidence="1">
    <location>
        <begin position="348"/>
        <end position="420"/>
    </location>
</feature>
<evidence type="ECO:0000256" key="1">
    <source>
        <dbReference type="SAM" id="MobiDB-lite"/>
    </source>
</evidence>
<dbReference type="OrthoDB" id="74939at2759"/>
<feature type="compositionally biased region" description="Acidic residues" evidence="1">
    <location>
        <begin position="392"/>
        <end position="407"/>
    </location>
</feature>
<dbReference type="AlphaFoldDB" id="A0A1V9ZFM5"/>
<organism evidence="2 3">
    <name type="scientific">Achlya hypogyna</name>
    <name type="common">Oomycete</name>
    <name type="synonym">Protoachlya hypogyna</name>
    <dbReference type="NCBI Taxonomy" id="1202772"/>
    <lineage>
        <taxon>Eukaryota</taxon>
        <taxon>Sar</taxon>
        <taxon>Stramenopiles</taxon>
        <taxon>Oomycota</taxon>
        <taxon>Saprolegniomycetes</taxon>
        <taxon>Saprolegniales</taxon>
        <taxon>Achlyaceae</taxon>
        <taxon>Achlya</taxon>
    </lineage>
</organism>
<name>A0A1V9ZFM5_ACHHY</name>
<reference evidence="2 3" key="1">
    <citation type="journal article" date="2014" name="Genome Biol. Evol.">
        <title>The secreted proteins of Achlya hypogyna and Thraustotheca clavata identify the ancestral oomycete secretome and reveal gene acquisitions by horizontal gene transfer.</title>
        <authorList>
            <person name="Misner I."/>
            <person name="Blouin N."/>
            <person name="Leonard G."/>
            <person name="Richards T.A."/>
            <person name="Lane C.E."/>
        </authorList>
    </citation>
    <scope>NUCLEOTIDE SEQUENCE [LARGE SCALE GENOMIC DNA]</scope>
    <source>
        <strain evidence="2 3">ATCC 48635</strain>
    </source>
</reference>
<accession>A0A1V9ZFM5</accession>
<dbReference type="EMBL" id="JNBR01000133">
    <property type="protein sequence ID" value="OQR96691.1"/>
    <property type="molecule type" value="Genomic_DNA"/>
</dbReference>
<dbReference type="Proteomes" id="UP000243579">
    <property type="component" value="Unassembled WGS sequence"/>
</dbReference>
<gene>
    <name evidence="2" type="ORF">ACHHYP_13801</name>
</gene>